<name>A0A4V3UPD5_9EURO</name>
<feature type="region of interest" description="Disordered" evidence="1">
    <location>
        <begin position="25"/>
        <end position="46"/>
    </location>
</feature>
<dbReference type="VEuPathDB" id="FungiDB:EYZ11_005773"/>
<dbReference type="AlphaFoldDB" id="A0A4V3UPD5"/>
<protein>
    <submittedName>
        <fullName evidence="2">Uncharacterized protein</fullName>
    </submittedName>
</protein>
<evidence type="ECO:0000313" key="2">
    <source>
        <dbReference type="EMBL" id="THC94734.1"/>
    </source>
</evidence>
<dbReference type="Proteomes" id="UP000308092">
    <property type="component" value="Unassembled WGS sequence"/>
</dbReference>
<gene>
    <name evidence="2" type="ORF">EYZ11_005773</name>
</gene>
<comment type="caution">
    <text evidence="2">The sequence shown here is derived from an EMBL/GenBank/DDBJ whole genome shotgun (WGS) entry which is preliminary data.</text>
</comment>
<keyword evidence="3" id="KW-1185">Reference proteome</keyword>
<dbReference type="EMBL" id="SOSA01000191">
    <property type="protein sequence ID" value="THC94734.1"/>
    <property type="molecule type" value="Genomic_DNA"/>
</dbReference>
<evidence type="ECO:0000256" key="1">
    <source>
        <dbReference type="SAM" id="MobiDB-lite"/>
    </source>
</evidence>
<organism evidence="2 3">
    <name type="scientific">Aspergillus tanneri</name>
    <dbReference type="NCBI Taxonomy" id="1220188"/>
    <lineage>
        <taxon>Eukaryota</taxon>
        <taxon>Fungi</taxon>
        <taxon>Dikarya</taxon>
        <taxon>Ascomycota</taxon>
        <taxon>Pezizomycotina</taxon>
        <taxon>Eurotiomycetes</taxon>
        <taxon>Eurotiomycetidae</taxon>
        <taxon>Eurotiales</taxon>
        <taxon>Aspergillaceae</taxon>
        <taxon>Aspergillus</taxon>
        <taxon>Aspergillus subgen. Circumdati</taxon>
    </lineage>
</organism>
<sequence length="46" mass="4953">MPHVPPDNINVIDVNIAQNPLTSSILLRPCSSPDPMDASPCRPLDT</sequence>
<reference evidence="2 3" key="1">
    <citation type="submission" date="2019-03" db="EMBL/GenBank/DDBJ databases">
        <title>The genome sequence of a newly discovered highly antifungal drug resistant Aspergillus species, Aspergillus tanneri NIH 1004.</title>
        <authorList>
            <person name="Mounaud S."/>
            <person name="Singh I."/>
            <person name="Joardar V."/>
            <person name="Pakala S."/>
            <person name="Pakala S."/>
            <person name="Venepally P."/>
            <person name="Hoover J."/>
            <person name="Nierman W."/>
            <person name="Chung J."/>
            <person name="Losada L."/>
        </authorList>
    </citation>
    <scope>NUCLEOTIDE SEQUENCE [LARGE SCALE GENOMIC DNA]</scope>
    <source>
        <strain evidence="2 3">NIH1004</strain>
    </source>
</reference>
<evidence type="ECO:0000313" key="3">
    <source>
        <dbReference type="Proteomes" id="UP000308092"/>
    </source>
</evidence>
<accession>A0A4V3UPD5</accession>
<proteinExistence type="predicted"/>